<accession>A0A848HG71</accession>
<dbReference type="EMBL" id="JABBFX010000005">
    <property type="protein sequence ID" value="NML48450.1"/>
    <property type="molecule type" value="Genomic_DNA"/>
</dbReference>
<dbReference type="RefSeq" id="WP_169422790.1">
    <property type="nucleotide sequence ID" value="NZ_JABBFX010000005.1"/>
</dbReference>
<evidence type="ECO:0000313" key="3">
    <source>
        <dbReference type="EMBL" id="NML48450.1"/>
    </source>
</evidence>
<gene>
    <name evidence="3" type="ORF">HHL11_32190</name>
</gene>
<evidence type="ECO:0000313" key="4">
    <source>
        <dbReference type="Proteomes" id="UP000541185"/>
    </source>
</evidence>
<feature type="domain" description="Mce/MlaD" evidence="2">
    <location>
        <begin position="37"/>
        <end position="112"/>
    </location>
</feature>
<dbReference type="Pfam" id="PF02470">
    <property type="entry name" value="MlaD"/>
    <property type="match status" value="1"/>
</dbReference>
<dbReference type="Proteomes" id="UP000541185">
    <property type="component" value="Unassembled WGS sequence"/>
</dbReference>
<feature type="region of interest" description="Disordered" evidence="1">
    <location>
        <begin position="296"/>
        <end position="318"/>
    </location>
</feature>
<keyword evidence="4" id="KW-1185">Reference proteome</keyword>
<evidence type="ECO:0000256" key="1">
    <source>
        <dbReference type="SAM" id="MobiDB-lite"/>
    </source>
</evidence>
<reference evidence="3 4" key="1">
    <citation type="submission" date="2020-04" db="EMBL/GenBank/DDBJ databases">
        <title>Ramlibacter sp. G-1-2-2 isolated from soil.</title>
        <authorList>
            <person name="Dahal R.H."/>
        </authorList>
    </citation>
    <scope>NUCLEOTIDE SEQUENCE [LARGE SCALE GENOMIC DNA]</scope>
    <source>
        <strain evidence="3 4">G-1-2-2</strain>
    </source>
</reference>
<organism evidence="3 4">
    <name type="scientific">Ramlibacter agri</name>
    <dbReference type="NCBI Taxonomy" id="2728837"/>
    <lineage>
        <taxon>Bacteria</taxon>
        <taxon>Pseudomonadati</taxon>
        <taxon>Pseudomonadota</taxon>
        <taxon>Betaproteobacteria</taxon>
        <taxon>Burkholderiales</taxon>
        <taxon>Comamonadaceae</taxon>
        <taxon>Ramlibacter</taxon>
    </lineage>
</organism>
<dbReference type="PANTHER" id="PTHR36698">
    <property type="entry name" value="BLL5892 PROTEIN"/>
    <property type="match status" value="1"/>
</dbReference>
<proteinExistence type="predicted"/>
<comment type="caution">
    <text evidence="3">The sequence shown here is derived from an EMBL/GenBank/DDBJ whole genome shotgun (WGS) entry which is preliminary data.</text>
</comment>
<dbReference type="AlphaFoldDB" id="A0A848HG71"/>
<name>A0A848HG71_9BURK</name>
<dbReference type="InterPro" id="IPR003399">
    <property type="entry name" value="Mce/MlaD"/>
</dbReference>
<dbReference type="PANTHER" id="PTHR36698:SF2">
    <property type="entry name" value="MCE_MLAD DOMAIN-CONTAINING PROTEIN"/>
    <property type="match status" value="1"/>
</dbReference>
<evidence type="ECO:0000259" key="2">
    <source>
        <dbReference type="Pfam" id="PF02470"/>
    </source>
</evidence>
<sequence>MENKAHALAAGIFVALLTVLVLGLASWLTRDTGVRDSYEITTRESVTGLQAQAPVRLRGVDVGKVSSVGFDPKVQGNVLVRLQIDRDAPLTTDTFATLSYQGVTGLAFIQLSDNNKKAPRLEPDDDNPPRIPLKPGLLTELEEKGTLIMDKVNEVAARVNTLLGDENQKRIATALESVGRTADTTNQLVQHLDQTVSKRVDPALADAGTALRSVQHTAANLDKTVDEFGTVARRINAPDGPLDRMGEGVDSLSAAADQFGRATLPRINRVADEATRTVKSLNRAVSELTENPQALVYGQGRPVPGPGEPGFAAPGAAR</sequence>
<feature type="compositionally biased region" description="Low complexity" evidence="1">
    <location>
        <begin position="309"/>
        <end position="318"/>
    </location>
</feature>
<protein>
    <submittedName>
        <fullName evidence="3">MCE family protein</fullName>
    </submittedName>
</protein>